<comment type="caution">
    <text evidence="1">The sequence shown here is derived from an EMBL/GenBank/DDBJ whole genome shotgun (WGS) entry which is preliminary data.</text>
</comment>
<organism evidence="1 2">
    <name type="scientific">Nocardioides humi</name>
    <dbReference type="NCBI Taxonomy" id="449461"/>
    <lineage>
        <taxon>Bacteria</taxon>
        <taxon>Bacillati</taxon>
        <taxon>Actinomycetota</taxon>
        <taxon>Actinomycetes</taxon>
        <taxon>Propionibacteriales</taxon>
        <taxon>Nocardioidaceae</taxon>
        <taxon>Nocardioides</taxon>
    </lineage>
</organism>
<evidence type="ECO:0000313" key="2">
    <source>
        <dbReference type="Proteomes" id="UP001500842"/>
    </source>
</evidence>
<protein>
    <submittedName>
        <fullName evidence="1">Uncharacterized protein</fullName>
    </submittedName>
</protein>
<dbReference type="Proteomes" id="UP001500842">
    <property type="component" value="Unassembled WGS sequence"/>
</dbReference>
<gene>
    <name evidence="1" type="ORF">GCM10009788_13950</name>
</gene>
<proteinExistence type="predicted"/>
<evidence type="ECO:0000313" key="1">
    <source>
        <dbReference type="EMBL" id="GAA1510771.1"/>
    </source>
</evidence>
<keyword evidence="2" id="KW-1185">Reference proteome</keyword>
<name>A0ABN2A4W7_9ACTN</name>
<reference evidence="1 2" key="1">
    <citation type="journal article" date="2019" name="Int. J. Syst. Evol. Microbiol.">
        <title>The Global Catalogue of Microorganisms (GCM) 10K type strain sequencing project: providing services to taxonomists for standard genome sequencing and annotation.</title>
        <authorList>
            <consortium name="The Broad Institute Genomics Platform"/>
            <consortium name="The Broad Institute Genome Sequencing Center for Infectious Disease"/>
            <person name="Wu L."/>
            <person name="Ma J."/>
        </authorList>
    </citation>
    <scope>NUCLEOTIDE SEQUENCE [LARGE SCALE GENOMIC DNA]</scope>
    <source>
        <strain evidence="1 2">JCM 14942</strain>
    </source>
</reference>
<sequence length="135" mass="14935">MQQHLLDWVASNGAEVVSAENLVDFIAQLESLPWAGMHLDWTQLDGIEVDLRRPDLSLERARIGRCDLALAFIDSASGGIVAPIRSIIESLDELYWTSPGYRYICGASGNLQGKFTLEFNSIGEYDGGHVLRLRA</sequence>
<dbReference type="EMBL" id="BAAAOR010000010">
    <property type="protein sequence ID" value="GAA1510771.1"/>
    <property type="molecule type" value="Genomic_DNA"/>
</dbReference>
<accession>A0ABN2A4W7</accession>